<feature type="domain" description="GGDEF" evidence="3">
    <location>
        <begin position="344"/>
        <end position="478"/>
    </location>
</feature>
<dbReference type="EMBL" id="QAYG01000002">
    <property type="protein sequence ID" value="PTW61517.1"/>
    <property type="molecule type" value="Genomic_DNA"/>
</dbReference>
<organism evidence="4 5">
    <name type="scientific">Breoghania corrubedonensis</name>
    <dbReference type="NCBI Taxonomy" id="665038"/>
    <lineage>
        <taxon>Bacteria</taxon>
        <taxon>Pseudomonadati</taxon>
        <taxon>Pseudomonadota</taxon>
        <taxon>Alphaproteobacteria</taxon>
        <taxon>Hyphomicrobiales</taxon>
        <taxon>Stappiaceae</taxon>
        <taxon>Breoghania</taxon>
    </lineage>
</organism>
<dbReference type="OrthoDB" id="9812260at2"/>
<evidence type="ECO:0000256" key="2">
    <source>
        <dbReference type="SAM" id="Phobius"/>
    </source>
</evidence>
<evidence type="ECO:0000313" key="5">
    <source>
        <dbReference type="Proteomes" id="UP000244081"/>
    </source>
</evidence>
<keyword evidence="2" id="KW-0472">Membrane</keyword>
<dbReference type="PROSITE" id="PS50887">
    <property type="entry name" value="GGDEF"/>
    <property type="match status" value="1"/>
</dbReference>
<keyword evidence="2" id="KW-1133">Transmembrane helix</keyword>
<keyword evidence="2" id="KW-0812">Transmembrane</keyword>
<dbReference type="RefSeq" id="WP_107989369.1">
    <property type="nucleotide sequence ID" value="NZ_QAYG01000002.1"/>
</dbReference>
<evidence type="ECO:0000256" key="1">
    <source>
        <dbReference type="SAM" id="MobiDB-lite"/>
    </source>
</evidence>
<proteinExistence type="predicted"/>
<dbReference type="InterPro" id="IPR000160">
    <property type="entry name" value="GGDEF_dom"/>
</dbReference>
<keyword evidence="5" id="KW-1185">Reference proteome</keyword>
<dbReference type="SMART" id="SM00267">
    <property type="entry name" value="GGDEF"/>
    <property type="match status" value="1"/>
</dbReference>
<dbReference type="Gene3D" id="3.30.70.270">
    <property type="match status" value="1"/>
</dbReference>
<comment type="caution">
    <text evidence="4">The sequence shown here is derived from an EMBL/GenBank/DDBJ whole genome shotgun (WGS) entry which is preliminary data.</text>
</comment>
<dbReference type="NCBIfam" id="TIGR00254">
    <property type="entry name" value="GGDEF"/>
    <property type="match status" value="1"/>
</dbReference>
<dbReference type="Proteomes" id="UP000244081">
    <property type="component" value="Unassembled WGS sequence"/>
</dbReference>
<dbReference type="InterPro" id="IPR043128">
    <property type="entry name" value="Rev_trsase/Diguanyl_cyclase"/>
</dbReference>
<dbReference type="InterPro" id="IPR007892">
    <property type="entry name" value="CHASE4"/>
</dbReference>
<name>A0A2T5VCN7_9HYPH</name>
<dbReference type="InterPro" id="IPR052155">
    <property type="entry name" value="Biofilm_reg_signaling"/>
</dbReference>
<dbReference type="PANTHER" id="PTHR44757:SF2">
    <property type="entry name" value="BIOFILM ARCHITECTURE MAINTENANCE PROTEIN MBAA"/>
    <property type="match status" value="1"/>
</dbReference>
<evidence type="ECO:0000259" key="3">
    <source>
        <dbReference type="PROSITE" id="PS50887"/>
    </source>
</evidence>
<accession>A0A2T5VCN7</accession>
<dbReference type="PROSITE" id="PS51257">
    <property type="entry name" value="PROKAR_LIPOPROTEIN"/>
    <property type="match status" value="1"/>
</dbReference>
<dbReference type="CDD" id="cd01949">
    <property type="entry name" value="GGDEF"/>
    <property type="match status" value="1"/>
</dbReference>
<feature type="transmembrane region" description="Helical" evidence="2">
    <location>
        <begin position="16"/>
        <end position="39"/>
    </location>
</feature>
<dbReference type="Pfam" id="PF05228">
    <property type="entry name" value="CHASE4"/>
    <property type="match status" value="1"/>
</dbReference>
<dbReference type="PANTHER" id="PTHR44757">
    <property type="entry name" value="DIGUANYLATE CYCLASE DGCP"/>
    <property type="match status" value="1"/>
</dbReference>
<dbReference type="Pfam" id="PF00990">
    <property type="entry name" value="GGDEF"/>
    <property type="match status" value="1"/>
</dbReference>
<dbReference type="AlphaFoldDB" id="A0A2T5VCN7"/>
<dbReference type="SUPFAM" id="SSF55073">
    <property type="entry name" value="Nucleotide cyclase"/>
    <property type="match status" value="1"/>
</dbReference>
<feature type="transmembrane region" description="Helical" evidence="2">
    <location>
        <begin position="272"/>
        <end position="295"/>
    </location>
</feature>
<feature type="region of interest" description="Disordered" evidence="1">
    <location>
        <begin position="476"/>
        <end position="519"/>
    </location>
</feature>
<dbReference type="InterPro" id="IPR029787">
    <property type="entry name" value="Nucleotide_cyclase"/>
</dbReference>
<sequence length="519" mass="55929">MTTTTERRQSPRLARIVFLASGSLFALTACSLLLLGYLASRTANMEASSGDRRLFDNALQSRLRLITRDQHTLARWDRTVANVVLTFDKAYVLSEMVDSLWHDFRHDRSWFITAGGRVLAEAWRDEVDFSGRLLPPGHDIRLIVEEAAQRHLENRIVIPGGYGQRAVPTTHLERVSATGFAMVDNRPAMVSAMAIVPDDGTVALPDGPPTILVSARYIDATLIDDLNAQLGFSDVAFSGAARNGASGHTILSVDEKPLGTFTWRAQTPGRQIWSTAIPLIALIAGTLALATLLVARRLGRLTKRLEESESRNRYLASHDTLTGLANRLQFDAALTVALEKLPETSFALLACDLDRFKTVNDTYGHGAGDAVIRTVGERLHEVIGGAGLVARIGGDEFIALIAGRTDRLYLETLCRQVIAAISAPIAITHDATTDVGASIGVVTAGLAETNKTKLLAAADRALYAAKSGGRGRSVFAEDIKDDDAPRTEGSGGSTLAVRLGPRHQDRTPATTGHKSGARK</sequence>
<protein>
    <submittedName>
        <fullName evidence="4">Diguanylate cyclase (GGDEF)-like protein</fullName>
    </submittedName>
</protein>
<evidence type="ECO:0000313" key="4">
    <source>
        <dbReference type="EMBL" id="PTW61517.1"/>
    </source>
</evidence>
<reference evidence="4 5" key="1">
    <citation type="submission" date="2018-04" db="EMBL/GenBank/DDBJ databases">
        <title>Genomic Encyclopedia of Archaeal and Bacterial Type Strains, Phase II (KMG-II): from individual species to whole genera.</title>
        <authorList>
            <person name="Goeker M."/>
        </authorList>
    </citation>
    <scope>NUCLEOTIDE SEQUENCE [LARGE SCALE GENOMIC DNA]</scope>
    <source>
        <strain evidence="4 5">DSM 23382</strain>
    </source>
</reference>
<feature type="compositionally biased region" description="Basic and acidic residues" evidence="1">
    <location>
        <begin position="476"/>
        <end position="486"/>
    </location>
</feature>
<gene>
    <name evidence="4" type="ORF">C8N35_102228</name>
</gene>